<dbReference type="InterPro" id="IPR000719">
    <property type="entry name" value="Prot_kinase_dom"/>
</dbReference>
<evidence type="ECO:0000256" key="10">
    <source>
        <dbReference type="ARBA" id="ARBA00074478"/>
    </source>
</evidence>
<dbReference type="PROSITE" id="PS50004">
    <property type="entry name" value="C2"/>
    <property type="match status" value="1"/>
</dbReference>
<evidence type="ECO:0000256" key="6">
    <source>
        <dbReference type="ARBA" id="ARBA00022777"/>
    </source>
</evidence>
<dbReference type="SMART" id="SM00133">
    <property type="entry name" value="S_TK_X"/>
    <property type="match status" value="1"/>
</dbReference>
<dbReference type="SUPFAM" id="SSF56112">
    <property type="entry name" value="Protein kinase-like (PK-like)"/>
    <property type="match status" value="1"/>
</dbReference>
<comment type="catalytic activity">
    <reaction evidence="8">
        <text>L-threonyl-[protein] + ATP = O-phospho-L-threonyl-[protein] + ADP + H(+)</text>
        <dbReference type="Rhea" id="RHEA:46608"/>
        <dbReference type="Rhea" id="RHEA-COMP:11060"/>
        <dbReference type="Rhea" id="RHEA-COMP:11605"/>
        <dbReference type="ChEBI" id="CHEBI:15378"/>
        <dbReference type="ChEBI" id="CHEBI:30013"/>
        <dbReference type="ChEBI" id="CHEBI:30616"/>
        <dbReference type="ChEBI" id="CHEBI:61977"/>
        <dbReference type="ChEBI" id="CHEBI:456216"/>
        <dbReference type="EC" id="2.7.11.1"/>
    </reaction>
</comment>
<dbReference type="CDD" id="cd11651">
    <property type="entry name" value="YPK1_N_like"/>
    <property type="match status" value="1"/>
</dbReference>
<feature type="region of interest" description="Disordered" evidence="12">
    <location>
        <begin position="74"/>
        <end position="138"/>
    </location>
</feature>
<evidence type="ECO:0000256" key="1">
    <source>
        <dbReference type="ARBA" id="ARBA00012513"/>
    </source>
</evidence>
<evidence type="ECO:0000256" key="4">
    <source>
        <dbReference type="ARBA" id="ARBA00022679"/>
    </source>
</evidence>
<keyword evidence="17" id="KW-1185">Reference proteome</keyword>
<gene>
    <name evidence="16" type="ORF">AW171_hschr74004</name>
</gene>
<sequence>MMNFFSPKNEAQPHEQPARPRPTTSGFFPTLTTHTATPTTALSENSYAMGTTGLNAESQEDLRTHMKAINRKGSYSEKGRVHEPHLTEQQQPGFGDTTESLANPSRQSEMNSTCSSDRSPTMEMPSGLTDTDAPETNIPRGKLKVTIVQARDIITYTEQTQPYVVCTYESSEFISSGPESMEKKPALNNSGWANMMPPISEKGVRSLYTTQSSYQLDKLSSCHQVNTASSNPIWHHETTFDVLGGHSELDISVYDAAHNDMFLGQVRLRPNTYSSHATHNEWSKLQTRTVGETVSGEILIKWEYSDTKKRHYGPQDFEVLRLLGKGTFGQVYQVRKKDTKRIYAMKVLSKKVIVKKNEIAHTIGERNILVRTASKSCPFIVSLKFSFQTPTDLYLVTDFMSGGELFWHLQKEGRFTEDRAKFYIAELVLALGYLHDNDIVYRDLKPENILLDANGNIALCDFGLSKADLKDRTNTFCGTTEYLAPELLLDETGYTKMVDFWSLGVLMFEMCCGWSPFFAEDNQKMYQKIAFGKVKFPRDVLSSEGRSFVKGLLNRNPNHRLGAIDDAKELRAHPFFHDIDFEALRKKKIPPPFKPHLTSETDTSNFDPEFTQSSTSFMKKQPIAATPLSPAMQAKFAGFTFVDESAIEEHTAAYNNQKFVQNSYYMERGSFIPGDTTMPPDEDVIEDGDDDSMDVMDKGNNEHHMDDDFVNGRFEI</sequence>
<dbReference type="PROSITE" id="PS00107">
    <property type="entry name" value="PROTEIN_KINASE_ATP"/>
    <property type="match status" value="1"/>
</dbReference>
<keyword evidence="4" id="KW-0808">Transferase</keyword>
<feature type="domain" description="Protein kinase" evidence="14">
    <location>
        <begin position="317"/>
        <end position="576"/>
    </location>
</feature>
<dbReference type="GeneID" id="28725325"/>
<feature type="region of interest" description="Disordered" evidence="12">
    <location>
        <begin position="1"/>
        <end position="46"/>
    </location>
</feature>
<dbReference type="Proteomes" id="UP000243052">
    <property type="component" value="Chromosome vii"/>
</dbReference>
<feature type="domain" description="AGC-kinase C-terminal" evidence="15">
    <location>
        <begin position="577"/>
        <end position="651"/>
    </location>
</feature>
<keyword evidence="6" id="KW-0418">Kinase</keyword>
<evidence type="ECO:0000313" key="17">
    <source>
        <dbReference type="Proteomes" id="UP000243052"/>
    </source>
</evidence>
<dbReference type="InterPro" id="IPR011009">
    <property type="entry name" value="Kinase-like_dom_sf"/>
</dbReference>
<evidence type="ECO:0000256" key="8">
    <source>
        <dbReference type="ARBA" id="ARBA00047899"/>
    </source>
</evidence>
<dbReference type="STRING" id="45286.A0A0X8HUH9"/>
<keyword evidence="3" id="KW-0597">Phosphoprotein</keyword>
<name>A0A0X8HUH9_9SACH</name>
<feature type="domain" description="C2" evidence="13">
    <location>
        <begin position="124"/>
        <end position="283"/>
    </location>
</feature>
<dbReference type="PROSITE" id="PS50011">
    <property type="entry name" value="PROTEIN_KINASE_DOM"/>
    <property type="match status" value="1"/>
</dbReference>
<organism evidence="16 17">
    <name type="scientific">Eremothecium sinecaudum</name>
    <dbReference type="NCBI Taxonomy" id="45286"/>
    <lineage>
        <taxon>Eukaryota</taxon>
        <taxon>Fungi</taxon>
        <taxon>Dikarya</taxon>
        <taxon>Ascomycota</taxon>
        <taxon>Saccharomycotina</taxon>
        <taxon>Saccharomycetes</taxon>
        <taxon>Saccharomycetales</taxon>
        <taxon>Saccharomycetaceae</taxon>
        <taxon>Eremothecium</taxon>
    </lineage>
</organism>
<dbReference type="SMART" id="SM00239">
    <property type="entry name" value="C2"/>
    <property type="match status" value="1"/>
</dbReference>
<dbReference type="PROSITE" id="PS51285">
    <property type="entry name" value="AGC_KINASE_CTER"/>
    <property type="match status" value="1"/>
</dbReference>
<dbReference type="Gene3D" id="3.30.200.20">
    <property type="entry name" value="Phosphorylase Kinase, domain 1"/>
    <property type="match status" value="1"/>
</dbReference>
<evidence type="ECO:0000256" key="11">
    <source>
        <dbReference type="PROSITE-ProRule" id="PRU10141"/>
    </source>
</evidence>
<dbReference type="FunFam" id="3.30.200.20:FF:000116">
    <property type="entry name" value="Non-specific serine/threonine protein kinase"/>
    <property type="match status" value="1"/>
</dbReference>
<keyword evidence="7 11" id="KW-0067">ATP-binding</keyword>
<dbReference type="Pfam" id="PF00433">
    <property type="entry name" value="Pkinase_C"/>
    <property type="match status" value="1"/>
</dbReference>
<dbReference type="Gene3D" id="1.10.510.10">
    <property type="entry name" value="Transferase(Phosphotransferase) domain 1"/>
    <property type="match status" value="1"/>
</dbReference>
<dbReference type="FunFam" id="1.10.510.10:FF:000008">
    <property type="entry name" value="Non-specific serine/threonine protein kinase"/>
    <property type="match status" value="1"/>
</dbReference>
<dbReference type="Pfam" id="PF00168">
    <property type="entry name" value="C2"/>
    <property type="match status" value="1"/>
</dbReference>
<comment type="catalytic activity">
    <reaction evidence="9">
        <text>L-seryl-[protein] + ATP = O-phospho-L-seryl-[protein] + ADP + H(+)</text>
        <dbReference type="Rhea" id="RHEA:17989"/>
        <dbReference type="Rhea" id="RHEA-COMP:9863"/>
        <dbReference type="Rhea" id="RHEA-COMP:11604"/>
        <dbReference type="ChEBI" id="CHEBI:15378"/>
        <dbReference type="ChEBI" id="CHEBI:29999"/>
        <dbReference type="ChEBI" id="CHEBI:30616"/>
        <dbReference type="ChEBI" id="CHEBI:83421"/>
        <dbReference type="ChEBI" id="CHEBI:456216"/>
        <dbReference type="EC" id="2.7.11.1"/>
    </reaction>
</comment>
<dbReference type="GO" id="GO:0106310">
    <property type="term" value="F:protein serine kinase activity"/>
    <property type="evidence" value="ECO:0007669"/>
    <property type="project" value="RHEA"/>
</dbReference>
<dbReference type="InterPro" id="IPR008271">
    <property type="entry name" value="Ser/Thr_kinase_AS"/>
</dbReference>
<dbReference type="AlphaFoldDB" id="A0A0X8HUH9"/>
<accession>A0A0X8HUH9</accession>
<dbReference type="InterPro" id="IPR000961">
    <property type="entry name" value="AGC-kinase_C"/>
</dbReference>
<evidence type="ECO:0000259" key="15">
    <source>
        <dbReference type="PROSITE" id="PS51285"/>
    </source>
</evidence>
<dbReference type="Pfam" id="PF00069">
    <property type="entry name" value="Pkinase"/>
    <property type="match status" value="1"/>
</dbReference>
<protein>
    <recommendedName>
        <fullName evidence="10">Serine/threonine-protein kinase SCH9</fullName>
        <ecNumber evidence="1">2.7.11.1</ecNumber>
    </recommendedName>
</protein>
<evidence type="ECO:0000256" key="3">
    <source>
        <dbReference type="ARBA" id="ARBA00022553"/>
    </source>
</evidence>
<dbReference type="OrthoDB" id="63267at2759"/>
<dbReference type="InterPro" id="IPR000008">
    <property type="entry name" value="C2_dom"/>
</dbReference>
<dbReference type="PANTHER" id="PTHR24351">
    <property type="entry name" value="RIBOSOMAL PROTEIN S6 KINASE"/>
    <property type="match status" value="1"/>
</dbReference>
<dbReference type="SMART" id="SM00220">
    <property type="entry name" value="S_TKc"/>
    <property type="match status" value="1"/>
</dbReference>
<evidence type="ECO:0000256" key="5">
    <source>
        <dbReference type="ARBA" id="ARBA00022741"/>
    </source>
</evidence>
<reference evidence="16 17" key="1">
    <citation type="submission" date="2016-01" db="EMBL/GenBank/DDBJ databases">
        <title>Genome sequence of the yeast Holleya sinecauda.</title>
        <authorList>
            <person name="Dietrich F.S."/>
        </authorList>
    </citation>
    <scope>NUCLEOTIDE SEQUENCE [LARGE SCALE GENOMIC DNA]</scope>
    <source>
        <strain evidence="16 17">ATCC 58844</strain>
    </source>
</reference>
<feature type="binding site" evidence="11">
    <location>
        <position position="356"/>
    </location>
    <ligand>
        <name>ATP</name>
        <dbReference type="ChEBI" id="CHEBI:30616"/>
    </ligand>
</feature>
<evidence type="ECO:0000256" key="2">
    <source>
        <dbReference type="ARBA" id="ARBA00022527"/>
    </source>
</evidence>
<dbReference type="InterPro" id="IPR017441">
    <property type="entry name" value="Protein_kinase_ATP_BS"/>
</dbReference>
<dbReference type="PROSITE" id="PS00108">
    <property type="entry name" value="PROTEIN_KINASE_ST"/>
    <property type="match status" value="1"/>
</dbReference>
<evidence type="ECO:0000313" key="16">
    <source>
        <dbReference type="EMBL" id="AMD22001.1"/>
    </source>
</evidence>
<evidence type="ECO:0000256" key="7">
    <source>
        <dbReference type="ARBA" id="ARBA00022840"/>
    </source>
</evidence>
<dbReference type="SUPFAM" id="SSF49562">
    <property type="entry name" value="C2 domain (Calcium/lipid-binding domain, CaLB)"/>
    <property type="match status" value="1"/>
</dbReference>
<keyword evidence="5 11" id="KW-0547">Nucleotide-binding</keyword>
<feature type="compositionally biased region" description="Basic and acidic residues" evidence="12">
    <location>
        <begin position="74"/>
        <end position="86"/>
    </location>
</feature>
<feature type="compositionally biased region" description="Low complexity" evidence="12">
    <location>
        <begin position="29"/>
        <end position="42"/>
    </location>
</feature>
<dbReference type="InterPro" id="IPR017892">
    <property type="entry name" value="Pkinase_C"/>
</dbReference>
<dbReference type="GO" id="GO:0005524">
    <property type="term" value="F:ATP binding"/>
    <property type="evidence" value="ECO:0007669"/>
    <property type="project" value="UniProtKB-UniRule"/>
</dbReference>
<evidence type="ECO:0000259" key="14">
    <source>
        <dbReference type="PROSITE" id="PS50011"/>
    </source>
</evidence>
<feature type="compositionally biased region" description="Polar residues" evidence="12">
    <location>
        <begin position="87"/>
        <end position="119"/>
    </location>
</feature>
<dbReference type="EMBL" id="CP014247">
    <property type="protein sequence ID" value="AMD22001.1"/>
    <property type="molecule type" value="Genomic_DNA"/>
</dbReference>
<evidence type="ECO:0000256" key="9">
    <source>
        <dbReference type="ARBA" id="ARBA00048679"/>
    </source>
</evidence>
<dbReference type="Gene3D" id="2.60.40.150">
    <property type="entry name" value="C2 domain"/>
    <property type="match status" value="1"/>
</dbReference>
<dbReference type="GO" id="GO:0004674">
    <property type="term" value="F:protein serine/threonine kinase activity"/>
    <property type="evidence" value="ECO:0007669"/>
    <property type="project" value="UniProtKB-KW"/>
</dbReference>
<dbReference type="InterPro" id="IPR035892">
    <property type="entry name" value="C2_domain_sf"/>
</dbReference>
<evidence type="ECO:0000256" key="12">
    <source>
        <dbReference type="SAM" id="MobiDB-lite"/>
    </source>
</evidence>
<keyword evidence="2" id="KW-0723">Serine/threonine-protein kinase</keyword>
<dbReference type="EC" id="2.7.11.1" evidence="1"/>
<evidence type="ECO:0000259" key="13">
    <source>
        <dbReference type="PROSITE" id="PS50004"/>
    </source>
</evidence>
<proteinExistence type="predicted"/>
<dbReference type="RefSeq" id="XP_017988997.1">
    <property type="nucleotide sequence ID" value="XM_018133840.1"/>
</dbReference>